<feature type="domain" description="N-acetyltransferase" evidence="1">
    <location>
        <begin position="20"/>
        <end position="165"/>
    </location>
</feature>
<evidence type="ECO:0000259" key="1">
    <source>
        <dbReference type="PROSITE" id="PS51186"/>
    </source>
</evidence>
<dbReference type="InterPro" id="IPR000182">
    <property type="entry name" value="GNAT_dom"/>
</dbReference>
<keyword evidence="2" id="KW-0808">Transferase</keyword>
<gene>
    <name evidence="2" type="ordered locus">ASAC_0631</name>
</gene>
<dbReference type="SUPFAM" id="SSF55729">
    <property type="entry name" value="Acyl-CoA N-acyltransferases (Nat)"/>
    <property type="match status" value="1"/>
</dbReference>
<dbReference type="AlphaFoldDB" id="D9Q150"/>
<dbReference type="GO" id="GO:0016747">
    <property type="term" value="F:acyltransferase activity, transferring groups other than amino-acyl groups"/>
    <property type="evidence" value="ECO:0007669"/>
    <property type="project" value="InterPro"/>
</dbReference>
<dbReference type="HOGENOM" id="CLU_013985_23_0_2"/>
<dbReference type="STRING" id="666510.ASAC_0631"/>
<dbReference type="Gene3D" id="3.40.630.30">
    <property type="match status" value="1"/>
</dbReference>
<dbReference type="eggNOG" id="arCOG00833">
    <property type="taxonomic scope" value="Archaea"/>
</dbReference>
<dbReference type="EMBL" id="CP001742">
    <property type="protein sequence ID" value="ADL19038.1"/>
    <property type="molecule type" value="Genomic_DNA"/>
</dbReference>
<dbReference type="Proteomes" id="UP000000346">
    <property type="component" value="Chromosome"/>
</dbReference>
<dbReference type="PANTHER" id="PTHR43072">
    <property type="entry name" value="N-ACETYLTRANSFERASE"/>
    <property type="match status" value="1"/>
</dbReference>
<dbReference type="InterPro" id="IPR016181">
    <property type="entry name" value="Acyl_CoA_acyltransferase"/>
</dbReference>
<keyword evidence="3" id="KW-1185">Reference proteome</keyword>
<organism evidence="2 3">
    <name type="scientific">Acidilobus saccharovorans (strain DSM 16705 / JCM 18335 / VKM B-2471 / 345-15)</name>
    <dbReference type="NCBI Taxonomy" id="666510"/>
    <lineage>
        <taxon>Archaea</taxon>
        <taxon>Thermoproteota</taxon>
        <taxon>Thermoprotei</taxon>
        <taxon>Acidilobales</taxon>
        <taxon>Acidilobaceae</taxon>
        <taxon>Acidilobus</taxon>
    </lineage>
</organism>
<reference evidence="2 3" key="1">
    <citation type="journal article" date="2010" name="Appl. Environ. Microbiol.">
        <title>The genome sequence of the crenarchaeon Acidilobus saccharovorans supports a new order, Acidilobales, and suggests an important ecological role in terrestrial acidic hot springs.</title>
        <authorList>
            <person name="Mardanov A.V."/>
            <person name="Svetlitchnyi V.A."/>
            <person name="Beletsky A.V."/>
            <person name="Prokofeva M.I."/>
            <person name="Bonch-Osmolovskaya E.A."/>
            <person name="Ravin N.V."/>
            <person name="Skryabin K.G."/>
        </authorList>
    </citation>
    <scope>NUCLEOTIDE SEQUENCE [LARGE SCALE GENOMIC DNA]</scope>
    <source>
        <strain evidence="3">DSM 16705 / JCM 18335 / VKM B-2471 / 345-15</strain>
    </source>
</reference>
<proteinExistence type="predicted"/>
<dbReference type="KEGG" id="asc:ASAC_0631"/>
<dbReference type="Pfam" id="PF00583">
    <property type="entry name" value="Acetyltransf_1"/>
    <property type="match status" value="1"/>
</dbReference>
<sequence length="165" mass="18528">MCQASRPLTPPNRAAWGSLVRLRPYRPEDIEAILRVEEESFPPRQRYTPETFDYLLSLRGSFMIVAEEDGEVAGYALGYVEGRGVGHLASLAVRPAFRRRGIASALLAEAERVLKGEGAVAVKLEVRETNYPAINLYLKFGYRPARRLPRYYGDEDGILMVKVLA</sequence>
<dbReference type="PROSITE" id="PS51186">
    <property type="entry name" value="GNAT"/>
    <property type="match status" value="1"/>
</dbReference>
<protein>
    <submittedName>
        <fullName evidence="2">N-terminal acetyltransferase</fullName>
    </submittedName>
</protein>
<evidence type="ECO:0000313" key="3">
    <source>
        <dbReference type="Proteomes" id="UP000000346"/>
    </source>
</evidence>
<dbReference type="InParanoid" id="D9Q150"/>
<accession>D9Q150</accession>
<evidence type="ECO:0000313" key="2">
    <source>
        <dbReference type="EMBL" id="ADL19038.1"/>
    </source>
</evidence>
<name>D9Q150_ACIS3</name>
<dbReference type="CDD" id="cd04301">
    <property type="entry name" value="NAT_SF"/>
    <property type="match status" value="1"/>
</dbReference>